<reference evidence="2 3" key="1">
    <citation type="submission" date="2021-08" db="EMBL/GenBank/DDBJ databases">
        <authorList>
            <person name="Peeters C."/>
        </authorList>
    </citation>
    <scope>NUCLEOTIDE SEQUENCE [LARGE SCALE GENOMIC DNA]</scope>
    <source>
        <strain evidence="2 3">LMG 23994</strain>
    </source>
</reference>
<gene>
    <name evidence="2" type="ORF">LMG23994_05300</name>
</gene>
<keyword evidence="1" id="KW-1133">Transmembrane helix</keyword>
<organism evidence="2 3">
    <name type="scientific">Cupriavidus pinatubonensis</name>
    <dbReference type="NCBI Taxonomy" id="248026"/>
    <lineage>
        <taxon>Bacteria</taxon>
        <taxon>Pseudomonadati</taxon>
        <taxon>Pseudomonadota</taxon>
        <taxon>Betaproteobacteria</taxon>
        <taxon>Burkholderiales</taxon>
        <taxon>Burkholderiaceae</taxon>
        <taxon>Cupriavidus</taxon>
    </lineage>
</organism>
<evidence type="ECO:0000256" key="1">
    <source>
        <dbReference type="SAM" id="Phobius"/>
    </source>
</evidence>
<feature type="transmembrane region" description="Helical" evidence="1">
    <location>
        <begin position="5"/>
        <end position="25"/>
    </location>
</feature>
<dbReference type="EMBL" id="CAJZAF010000036">
    <property type="protein sequence ID" value="CAG9184063.1"/>
    <property type="molecule type" value="Genomic_DNA"/>
</dbReference>
<feature type="transmembrane region" description="Helical" evidence="1">
    <location>
        <begin position="31"/>
        <end position="49"/>
    </location>
</feature>
<comment type="caution">
    <text evidence="2">The sequence shown here is derived from an EMBL/GenBank/DDBJ whole genome shotgun (WGS) entry which is preliminary data.</text>
</comment>
<dbReference type="Proteomes" id="UP000701702">
    <property type="component" value="Unassembled WGS sequence"/>
</dbReference>
<keyword evidence="3" id="KW-1185">Reference proteome</keyword>
<evidence type="ECO:0008006" key="4">
    <source>
        <dbReference type="Google" id="ProtNLM"/>
    </source>
</evidence>
<sequence>MRQTLAWICAVIATLLAVAIVFWFGVSPLTILIALLLLACPVLVIWMSLRLSRQCERDIRQAIERERKSRGKC</sequence>
<evidence type="ECO:0000313" key="3">
    <source>
        <dbReference type="Proteomes" id="UP000701702"/>
    </source>
</evidence>
<proteinExistence type="predicted"/>
<evidence type="ECO:0000313" key="2">
    <source>
        <dbReference type="EMBL" id="CAG9184063.1"/>
    </source>
</evidence>
<keyword evidence="1" id="KW-0812">Transmembrane</keyword>
<protein>
    <recommendedName>
        <fullName evidence="4">Transmembrane protein</fullName>
    </recommendedName>
</protein>
<accession>A0ABM8XUK5</accession>
<name>A0ABM8XUK5_9BURK</name>
<keyword evidence="1" id="KW-0472">Membrane</keyword>